<dbReference type="PANTHER" id="PTHR23257">
    <property type="entry name" value="SERINE-THREONINE PROTEIN KINASE"/>
    <property type="match status" value="1"/>
</dbReference>
<dbReference type="Pfam" id="PF00069">
    <property type="entry name" value="Pkinase"/>
    <property type="match status" value="1"/>
</dbReference>
<dbReference type="PROSITE" id="PS50011">
    <property type="entry name" value="PROTEIN_KINASE_DOM"/>
    <property type="match status" value="1"/>
</dbReference>
<dbReference type="EMBL" id="JAPFFF010000035">
    <property type="protein sequence ID" value="KAK8843221.1"/>
    <property type="molecule type" value="Genomic_DNA"/>
</dbReference>
<evidence type="ECO:0000313" key="2">
    <source>
        <dbReference type="EMBL" id="KAK8843221.1"/>
    </source>
</evidence>
<keyword evidence="3" id="KW-1185">Reference proteome</keyword>
<gene>
    <name evidence="2" type="ORF">M9Y10_025072</name>
</gene>
<comment type="caution">
    <text evidence="2">The sequence shown here is derived from an EMBL/GenBank/DDBJ whole genome shotgun (WGS) entry which is preliminary data.</text>
</comment>
<dbReference type="PROSITE" id="PS00108">
    <property type="entry name" value="PROTEIN_KINASE_ST"/>
    <property type="match status" value="1"/>
</dbReference>
<sequence length="99" mass="11412">MTYMHSHKVIHRDLKPQNVLLDEFLNPKISDFGLSKLTDFLSISMNIQSQRGLKGTPICMAPEILLNENYSTASDVYAFAFVLYELFTLESPYEGFRFL</sequence>
<proteinExistence type="predicted"/>
<dbReference type="InterPro" id="IPR050167">
    <property type="entry name" value="Ser_Thr_protein_kinase"/>
</dbReference>
<reference evidence="2 3" key="1">
    <citation type="submission" date="2024-04" db="EMBL/GenBank/DDBJ databases">
        <title>Tritrichomonas musculus Genome.</title>
        <authorList>
            <person name="Alves-Ferreira E."/>
            <person name="Grigg M."/>
            <person name="Lorenzi H."/>
            <person name="Galac M."/>
        </authorList>
    </citation>
    <scope>NUCLEOTIDE SEQUENCE [LARGE SCALE GENOMIC DNA]</scope>
    <source>
        <strain evidence="2 3">EAF2021</strain>
    </source>
</reference>
<feature type="domain" description="Protein kinase" evidence="1">
    <location>
        <begin position="1"/>
        <end position="99"/>
    </location>
</feature>
<dbReference type="Gene3D" id="1.10.510.10">
    <property type="entry name" value="Transferase(Phosphotransferase) domain 1"/>
    <property type="match status" value="1"/>
</dbReference>
<dbReference type="InterPro" id="IPR000719">
    <property type="entry name" value="Prot_kinase_dom"/>
</dbReference>
<dbReference type="SUPFAM" id="SSF56112">
    <property type="entry name" value="Protein kinase-like (PK-like)"/>
    <property type="match status" value="1"/>
</dbReference>
<evidence type="ECO:0000259" key="1">
    <source>
        <dbReference type="PROSITE" id="PS50011"/>
    </source>
</evidence>
<evidence type="ECO:0000313" key="3">
    <source>
        <dbReference type="Proteomes" id="UP001470230"/>
    </source>
</evidence>
<accession>A0ABR2HCT0</accession>
<protein>
    <recommendedName>
        <fullName evidence="1">Protein kinase domain-containing protein</fullName>
    </recommendedName>
</protein>
<organism evidence="2 3">
    <name type="scientific">Tritrichomonas musculus</name>
    <dbReference type="NCBI Taxonomy" id="1915356"/>
    <lineage>
        <taxon>Eukaryota</taxon>
        <taxon>Metamonada</taxon>
        <taxon>Parabasalia</taxon>
        <taxon>Tritrichomonadida</taxon>
        <taxon>Tritrichomonadidae</taxon>
        <taxon>Tritrichomonas</taxon>
    </lineage>
</organism>
<dbReference type="InterPro" id="IPR011009">
    <property type="entry name" value="Kinase-like_dom_sf"/>
</dbReference>
<dbReference type="Proteomes" id="UP001470230">
    <property type="component" value="Unassembled WGS sequence"/>
</dbReference>
<dbReference type="InterPro" id="IPR008271">
    <property type="entry name" value="Ser/Thr_kinase_AS"/>
</dbReference>
<name>A0ABR2HCT0_9EUKA</name>